<dbReference type="EMBL" id="VLNY01000007">
    <property type="protein sequence ID" value="KAA0021818.1"/>
    <property type="molecule type" value="Genomic_DNA"/>
</dbReference>
<accession>A0A5A7S6P3</accession>
<dbReference type="OrthoDB" id="3476156at2"/>
<dbReference type="AlphaFoldDB" id="A0A5A7S6P3"/>
<evidence type="ECO:0000313" key="2">
    <source>
        <dbReference type="Proteomes" id="UP000322244"/>
    </source>
</evidence>
<dbReference type="Proteomes" id="UP000322244">
    <property type="component" value="Unassembled WGS sequence"/>
</dbReference>
<evidence type="ECO:0000313" key="1">
    <source>
        <dbReference type="EMBL" id="KAA0021818.1"/>
    </source>
</evidence>
<name>A0A5A7S6P3_9NOCA</name>
<dbReference type="GO" id="GO:0032259">
    <property type="term" value="P:methylation"/>
    <property type="evidence" value="ECO:0007669"/>
    <property type="project" value="UniProtKB-KW"/>
</dbReference>
<dbReference type="RefSeq" id="WP_149431181.1">
    <property type="nucleotide sequence ID" value="NZ_VLNY01000007.1"/>
</dbReference>
<protein>
    <submittedName>
        <fullName evidence="1">DNA cytosine methyltransferase</fullName>
    </submittedName>
</protein>
<keyword evidence="1" id="KW-0489">Methyltransferase</keyword>
<gene>
    <name evidence="1" type="ORF">FOY51_15570</name>
</gene>
<keyword evidence="1" id="KW-0808">Transferase</keyword>
<proteinExistence type="predicted"/>
<keyword evidence="2" id="KW-1185">Reference proteome</keyword>
<dbReference type="GO" id="GO:0008168">
    <property type="term" value="F:methyltransferase activity"/>
    <property type="evidence" value="ECO:0007669"/>
    <property type="project" value="UniProtKB-KW"/>
</dbReference>
<sequence length="245" mass="26946">MTQTSTHYLSKGKLLKPKLLDLFCCAGGAAEGYDRAGFEVIGVDIIPQPNSPFEFHQADALDFLRWNWTRFDAVHASPPCQAYSAMKHMPDAKAHPELIEPTRELLTKLGLPWVIENVVGAPMAGSIVLCGSMFALNAQGFGLRRHRQFESSLPITAPRLCEHSLPTIGVYGGHVRCRSSKFWRETGADFPGYDKKSLAYEAMGIGHKMTMNELSEAIPPAYTEHIGRQLLSGMAPASSLFALAR</sequence>
<organism evidence="1 2">
    <name type="scientific">Antrihabitans cavernicola</name>
    <dbReference type="NCBI Taxonomy" id="2495913"/>
    <lineage>
        <taxon>Bacteria</taxon>
        <taxon>Bacillati</taxon>
        <taxon>Actinomycetota</taxon>
        <taxon>Actinomycetes</taxon>
        <taxon>Mycobacteriales</taxon>
        <taxon>Nocardiaceae</taxon>
        <taxon>Antrihabitans</taxon>
    </lineage>
</organism>
<dbReference type="SUPFAM" id="SSF53335">
    <property type="entry name" value="S-adenosyl-L-methionine-dependent methyltransferases"/>
    <property type="match status" value="1"/>
</dbReference>
<dbReference type="Gene3D" id="3.40.50.150">
    <property type="entry name" value="Vaccinia Virus protein VP39"/>
    <property type="match status" value="1"/>
</dbReference>
<reference evidence="1 2" key="1">
    <citation type="submission" date="2019-07" db="EMBL/GenBank/DDBJ databases">
        <title>Rhodococcus cavernicolus sp. nov., isolated from a cave.</title>
        <authorList>
            <person name="Lee S.D."/>
        </authorList>
    </citation>
    <scope>NUCLEOTIDE SEQUENCE [LARGE SCALE GENOMIC DNA]</scope>
    <source>
        <strain evidence="1 2">C1-24</strain>
    </source>
</reference>
<comment type="caution">
    <text evidence="1">The sequence shown here is derived from an EMBL/GenBank/DDBJ whole genome shotgun (WGS) entry which is preliminary data.</text>
</comment>
<dbReference type="InterPro" id="IPR029063">
    <property type="entry name" value="SAM-dependent_MTases_sf"/>
</dbReference>